<gene>
    <name evidence="2" type="ORF">ENP88_06350</name>
</gene>
<dbReference type="PANTHER" id="PTHR42702">
    <property type="entry name" value="NUCLEOTIDE PYROPHOSPHOHYDROLASE"/>
    <property type="match status" value="1"/>
</dbReference>
<name>A0A7J2TJH5_ARCFL</name>
<protein>
    <submittedName>
        <fullName evidence="2">Nucleotide pyrophosphohydrolase</fullName>
    </submittedName>
</protein>
<proteinExistence type="predicted"/>
<keyword evidence="2" id="KW-0378">Hydrolase</keyword>
<evidence type="ECO:0000259" key="1">
    <source>
        <dbReference type="Pfam" id="PF03819"/>
    </source>
</evidence>
<dbReference type="GO" id="GO:0016787">
    <property type="term" value="F:hydrolase activity"/>
    <property type="evidence" value="ECO:0007669"/>
    <property type="project" value="UniProtKB-KW"/>
</dbReference>
<dbReference type="EMBL" id="DSLA01000097">
    <property type="protein sequence ID" value="HEH35750.1"/>
    <property type="molecule type" value="Genomic_DNA"/>
</dbReference>
<accession>A0A7J2TJH5</accession>
<dbReference type="PANTHER" id="PTHR42702:SF1">
    <property type="entry name" value="REGULATORY PROTEIN FOR BETA-LACTAMASE"/>
    <property type="match status" value="1"/>
</dbReference>
<organism evidence="2">
    <name type="scientific">Archaeoglobus fulgidus</name>
    <dbReference type="NCBI Taxonomy" id="2234"/>
    <lineage>
        <taxon>Archaea</taxon>
        <taxon>Methanobacteriati</taxon>
        <taxon>Methanobacteriota</taxon>
        <taxon>Archaeoglobi</taxon>
        <taxon>Archaeoglobales</taxon>
        <taxon>Archaeoglobaceae</taxon>
        <taxon>Archaeoglobus</taxon>
    </lineage>
</organism>
<sequence>MEISEFQKMIAEIYLQRDRQRGIEKTMLWIVEEVGELAEAVRKGKNIGEEIADVIAWVVSLANLCGIDVEREIFKKYPMFCRKCGGKPCKCDEYEISDSDSR</sequence>
<dbReference type="InterPro" id="IPR004518">
    <property type="entry name" value="MazG-like_dom"/>
</dbReference>
<dbReference type="SUPFAM" id="SSF101386">
    <property type="entry name" value="all-alpha NTP pyrophosphatases"/>
    <property type="match status" value="1"/>
</dbReference>
<reference evidence="2" key="1">
    <citation type="journal article" date="2020" name="mSystems">
        <title>Genome- and Community-Level Interaction Insights into Carbon Utilization and Element Cycling Functions of Hydrothermarchaeota in Hydrothermal Sediment.</title>
        <authorList>
            <person name="Zhou Z."/>
            <person name="Liu Y."/>
            <person name="Xu W."/>
            <person name="Pan J."/>
            <person name="Luo Z.H."/>
            <person name="Li M."/>
        </authorList>
    </citation>
    <scope>NUCLEOTIDE SEQUENCE [LARGE SCALE GENOMIC DNA]</scope>
    <source>
        <strain evidence="2">SpSt-26</strain>
    </source>
</reference>
<dbReference type="CDD" id="cd11535">
    <property type="entry name" value="NTP-PPase_SsMazG"/>
    <property type="match status" value="1"/>
</dbReference>
<dbReference type="Gene3D" id="1.10.287.1080">
    <property type="entry name" value="MazG-like"/>
    <property type="match status" value="1"/>
</dbReference>
<comment type="caution">
    <text evidence="2">The sequence shown here is derived from an EMBL/GenBank/DDBJ whole genome shotgun (WGS) entry which is preliminary data.</text>
</comment>
<evidence type="ECO:0000313" key="2">
    <source>
        <dbReference type="EMBL" id="HEH35750.1"/>
    </source>
</evidence>
<feature type="domain" description="NTP pyrophosphohydrolase MazG-like" evidence="1">
    <location>
        <begin position="23"/>
        <end position="71"/>
    </location>
</feature>
<dbReference type="Pfam" id="PF03819">
    <property type="entry name" value="MazG"/>
    <property type="match status" value="1"/>
</dbReference>
<dbReference type="AlphaFoldDB" id="A0A7J2TJH5"/>